<evidence type="ECO:0000313" key="1">
    <source>
        <dbReference type="EMBL" id="KAJ8671145.1"/>
    </source>
</evidence>
<gene>
    <name evidence="1" type="ORF">QAD02_002404</name>
</gene>
<sequence>MTTQINCGGFQDMGEFELSEMLNADNDLTDEEVEEMLQPELPTDEPQVSGEPILTSRAVSEYIKSIRDGIDKAIECDPIMTRSLTLCECEKLNVNQPYDHTRKLKETSDGERDELI</sequence>
<keyword evidence="2" id="KW-1185">Reference proteome</keyword>
<dbReference type="Proteomes" id="UP001239111">
    <property type="component" value="Chromosome 3"/>
</dbReference>
<dbReference type="EMBL" id="CM056743">
    <property type="protein sequence ID" value="KAJ8671145.1"/>
    <property type="molecule type" value="Genomic_DNA"/>
</dbReference>
<proteinExistence type="predicted"/>
<name>A0ACC2NNN0_9HYME</name>
<evidence type="ECO:0000313" key="2">
    <source>
        <dbReference type="Proteomes" id="UP001239111"/>
    </source>
</evidence>
<accession>A0ACC2NNN0</accession>
<protein>
    <submittedName>
        <fullName evidence="1">Uncharacterized protein</fullName>
    </submittedName>
</protein>
<reference evidence="1" key="1">
    <citation type="submission" date="2023-04" db="EMBL/GenBank/DDBJ databases">
        <title>A chromosome-level genome assembly of the parasitoid wasp Eretmocerus hayati.</title>
        <authorList>
            <person name="Zhong Y."/>
            <person name="Liu S."/>
            <person name="Liu Y."/>
        </authorList>
    </citation>
    <scope>NUCLEOTIDE SEQUENCE</scope>
    <source>
        <strain evidence="1">ZJU_SS_LIU_2023</strain>
    </source>
</reference>
<organism evidence="1 2">
    <name type="scientific">Eretmocerus hayati</name>
    <dbReference type="NCBI Taxonomy" id="131215"/>
    <lineage>
        <taxon>Eukaryota</taxon>
        <taxon>Metazoa</taxon>
        <taxon>Ecdysozoa</taxon>
        <taxon>Arthropoda</taxon>
        <taxon>Hexapoda</taxon>
        <taxon>Insecta</taxon>
        <taxon>Pterygota</taxon>
        <taxon>Neoptera</taxon>
        <taxon>Endopterygota</taxon>
        <taxon>Hymenoptera</taxon>
        <taxon>Apocrita</taxon>
        <taxon>Proctotrupomorpha</taxon>
        <taxon>Chalcidoidea</taxon>
        <taxon>Aphelinidae</taxon>
        <taxon>Aphelininae</taxon>
        <taxon>Eretmocerus</taxon>
    </lineage>
</organism>
<comment type="caution">
    <text evidence="1">The sequence shown here is derived from an EMBL/GenBank/DDBJ whole genome shotgun (WGS) entry which is preliminary data.</text>
</comment>